<dbReference type="AlphaFoldDB" id="A0A0W8IG32"/>
<evidence type="ECO:0000259" key="1">
    <source>
        <dbReference type="Pfam" id="PF06259"/>
    </source>
</evidence>
<accession>A0A0W8IG32</accession>
<protein>
    <recommendedName>
        <fullName evidence="1">DUF1023 domain-containing protein</fullName>
    </recommendedName>
</protein>
<dbReference type="OrthoDB" id="3259161at2"/>
<keyword evidence="3" id="KW-1185">Reference proteome</keyword>
<dbReference type="Proteomes" id="UP000054023">
    <property type="component" value="Unassembled WGS sequence"/>
</dbReference>
<evidence type="ECO:0000313" key="2">
    <source>
        <dbReference type="EMBL" id="KUG58736.1"/>
    </source>
</evidence>
<name>A0A0W8IG32_9MICC</name>
<evidence type="ECO:0000313" key="3">
    <source>
        <dbReference type="Proteomes" id="UP000054023"/>
    </source>
</evidence>
<dbReference type="Pfam" id="PF06259">
    <property type="entry name" value="Abhydrolase_8"/>
    <property type="match status" value="1"/>
</dbReference>
<dbReference type="EMBL" id="LQBM01000003">
    <property type="protein sequence ID" value="KUG58736.1"/>
    <property type="molecule type" value="Genomic_DNA"/>
</dbReference>
<dbReference type="InterPro" id="IPR010427">
    <property type="entry name" value="DUF1023"/>
</dbReference>
<comment type="caution">
    <text evidence="2">The sequence shown here is derived from an EMBL/GenBank/DDBJ whole genome shotgun (WGS) entry which is preliminary data.</text>
</comment>
<proteinExistence type="predicted"/>
<dbReference type="STRING" id="317018.AVL63_01370"/>
<dbReference type="ESTHER" id="9micc-a0a0w8ig32">
    <property type="family name" value="Duf_1023"/>
</dbReference>
<sequence>MFDQGQAAGVAVKWPMEIHGRWSTLAATASSWASESYAAAEQMGAAAASWTGLLSSYRDSETQEIVRTALDKAPEVTQEWAQVAGRASEVLQGFATEANGLQQRASALEGQASRLQARLLRSSLLSSGGGEGPSFEDDALRREIEIHNGDVMTLESRWQDLEQQTAAEIDSIAGGGGFQDQIPVVSSAGADTDSAAFDAAGGSAGMDRFGARGLLGAGSLGFAFHSAVNQMIRSGNDSGTDDAVETATELYETVTSDDVTGRDLSAFYDHLGDMDADDIEEFSEANPQINQYSMPLPTNEDQLKSWPTGADGAAWWETLEANGTQVAMATFLPLVTGNTNGVPYTARNVANRRSLTQLLDADDLQRNQRVRLESIEQSLKEGGGERVLLSLNMGQEPVSRGRGPGPAPTDPLAAVSVGNPDSADTTTFNVSGMGSGTDAMPSEVGNAQQLYNGSRRDTSNEHAVVAWIGYESPGLKTVFRDEHAVDGSWALAYALDGHRGTMDAHREDGGTRVNVNAHSYGTNTAARALTHTTHPVDTYSMYGSAGIPEGVAQHASDLNVTTTDEGRPAVYATDASTDWLSDVGRSPGVRQDPTDTGFGAYVFSSDGMGHPPGYPVSGHYQNFAAAEEYGYLERDSQAFEALSLINDGRGDEVDEMTDATVEYYQDLFDRHVEEVANNPGRQVTAYRVELGGQSEQVDTRGEAVKLVNEYYADKDYCPAPEGP</sequence>
<reference evidence="3" key="1">
    <citation type="submission" date="2015-12" db="EMBL/GenBank/DDBJ databases">
        <authorList>
            <person name="Nair G.R."/>
            <person name="Kaur G."/>
            <person name="Mayilraj S."/>
        </authorList>
    </citation>
    <scope>NUCLEOTIDE SEQUENCE [LARGE SCALE GENOMIC DNA]</scope>
    <source>
        <strain evidence="3">CD08_7</strain>
    </source>
</reference>
<organism evidence="2 3">
    <name type="scientific">Nesterenkonia jeotgali</name>
    <dbReference type="NCBI Taxonomy" id="317018"/>
    <lineage>
        <taxon>Bacteria</taxon>
        <taxon>Bacillati</taxon>
        <taxon>Actinomycetota</taxon>
        <taxon>Actinomycetes</taxon>
        <taxon>Micrococcales</taxon>
        <taxon>Micrococcaceae</taxon>
        <taxon>Nesterenkonia</taxon>
    </lineage>
</organism>
<gene>
    <name evidence="2" type="ORF">AVL63_01370</name>
</gene>
<feature type="domain" description="DUF1023" evidence="1">
    <location>
        <begin position="412"/>
        <end position="583"/>
    </location>
</feature>